<evidence type="ECO:0000256" key="4">
    <source>
        <dbReference type="ARBA" id="ARBA00023004"/>
    </source>
</evidence>
<dbReference type="HAMAP" id="MF_02040">
    <property type="entry name" value="Mrp_NBP35"/>
    <property type="match status" value="1"/>
</dbReference>
<evidence type="ECO:0000256" key="5">
    <source>
        <dbReference type="ARBA" id="ARBA00023014"/>
    </source>
</evidence>
<keyword evidence="6" id="KW-0378">Hydrolase</keyword>
<feature type="region of interest" description="Disordered" evidence="7">
    <location>
        <begin position="82"/>
        <end position="112"/>
    </location>
</feature>
<dbReference type="EMBL" id="FXTT01000001">
    <property type="protein sequence ID" value="SMP09440.1"/>
    <property type="molecule type" value="Genomic_DNA"/>
</dbReference>
<evidence type="ECO:0000256" key="3">
    <source>
        <dbReference type="ARBA" id="ARBA00022840"/>
    </source>
</evidence>
<evidence type="ECO:0000313" key="9">
    <source>
        <dbReference type="EMBL" id="SMP09440.1"/>
    </source>
</evidence>
<evidence type="ECO:0000256" key="7">
    <source>
        <dbReference type="SAM" id="MobiDB-lite"/>
    </source>
</evidence>
<feature type="binding site" evidence="6">
    <location>
        <begin position="124"/>
        <end position="131"/>
    </location>
    <ligand>
        <name>ATP</name>
        <dbReference type="ChEBI" id="CHEBI:30616"/>
    </ligand>
</feature>
<keyword evidence="2 6" id="KW-0547">Nucleotide-binding</keyword>
<dbReference type="InterPro" id="IPR033756">
    <property type="entry name" value="YlxH/NBP35"/>
</dbReference>
<dbReference type="InterPro" id="IPR002744">
    <property type="entry name" value="MIP18-like"/>
</dbReference>
<keyword evidence="5 6" id="KW-0411">Iron-sulfur</keyword>
<dbReference type="Proteomes" id="UP001157914">
    <property type="component" value="Unassembled WGS sequence"/>
</dbReference>
<dbReference type="RefSeq" id="WP_283404410.1">
    <property type="nucleotide sequence ID" value="NZ_BAAAEA010000001.1"/>
</dbReference>
<sequence length="363" mass="38177">MTLTRESVLAALKTVQDPMTGEDIVSSGMMRALRVADQSVRFVLEVDQSRMPQMEELSREAEQKLQDLPDCESVQVVLTAHSDAPAQPSAPSEPVPIKQRPAPPGTSGPQRVPGIDRVVAIASGKGGVGKSTVAANLACALAAQGRRVGLLDADVYGPSQPKMLGVSGRPTSPDGEMILPLRNHGVTLISIGLMTSGDQAVVWRGPMLMGALQQMMSQVQWGALDILIVDLPPGTGDVQMTLSQKFIVDGAIIVSTPQDIALLDARKGIDMFHQMHVPILGMIENMSTHVCSKCGHEEHIFGHGGVAAEAGKLGVPLLAEVPLSLGIRTAGDSGTPATLADPEAADGRVFRDLAARLVEQGHA</sequence>
<evidence type="ECO:0000256" key="1">
    <source>
        <dbReference type="ARBA" id="ARBA00022723"/>
    </source>
</evidence>
<evidence type="ECO:0000313" key="10">
    <source>
        <dbReference type="Proteomes" id="UP001157914"/>
    </source>
</evidence>
<evidence type="ECO:0000259" key="8">
    <source>
        <dbReference type="Pfam" id="PF01883"/>
    </source>
</evidence>
<comment type="function">
    <text evidence="6">Binds and transfers iron-sulfur (Fe-S) clusters to target apoproteins. Can hydrolyze ATP.</text>
</comment>
<dbReference type="Gene3D" id="3.30.300.130">
    <property type="entry name" value="Fe-S cluster assembly (FSCA)"/>
    <property type="match status" value="1"/>
</dbReference>
<dbReference type="InterPro" id="IPR027417">
    <property type="entry name" value="P-loop_NTPase"/>
</dbReference>
<dbReference type="Pfam" id="PF01883">
    <property type="entry name" value="FeS_assembly_P"/>
    <property type="match status" value="1"/>
</dbReference>
<evidence type="ECO:0000256" key="6">
    <source>
        <dbReference type="HAMAP-Rule" id="MF_02040"/>
    </source>
</evidence>
<dbReference type="PANTHER" id="PTHR42961:SF2">
    <property type="entry name" value="IRON-SULFUR PROTEIN NUBPL"/>
    <property type="match status" value="1"/>
</dbReference>
<dbReference type="Gene3D" id="3.40.50.300">
    <property type="entry name" value="P-loop containing nucleotide triphosphate hydrolases"/>
    <property type="match status" value="1"/>
</dbReference>
<organism evidence="9 10">
    <name type="scientific">Roseibium denhamense</name>
    <dbReference type="NCBI Taxonomy" id="76305"/>
    <lineage>
        <taxon>Bacteria</taxon>
        <taxon>Pseudomonadati</taxon>
        <taxon>Pseudomonadota</taxon>
        <taxon>Alphaproteobacteria</taxon>
        <taxon>Hyphomicrobiales</taxon>
        <taxon>Stappiaceae</taxon>
        <taxon>Roseibium</taxon>
    </lineage>
</organism>
<evidence type="ECO:0000256" key="2">
    <source>
        <dbReference type="ARBA" id="ARBA00022741"/>
    </source>
</evidence>
<dbReference type="InterPro" id="IPR034904">
    <property type="entry name" value="FSCA_dom_sf"/>
</dbReference>
<dbReference type="Pfam" id="PF10609">
    <property type="entry name" value="ParA"/>
    <property type="match status" value="1"/>
</dbReference>
<dbReference type="InterPro" id="IPR044304">
    <property type="entry name" value="NUBPL-like"/>
</dbReference>
<proteinExistence type="inferred from homology"/>
<keyword evidence="4 6" id="KW-0408">Iron</keyword>
<name>A0ABY1NHR2_9HYPH</name>
<dbReference type="InterPro" id="IPR019591">
    <property type="entry name" value="Mrp/NBP35_ATP-bd"/>
</dbReference>
<comment type="subunit">
    <text evidence="6">Homodimer.</text>
</comment>
<keyword evidence="1 6" id="KW-0479">Metal-binding</keyword>
<dbReference type="GO" id="GO:0005524">
    <property type="term" value="F:ATP binding"/>
    <property type="evidence" value="ECO:0007669"/>
    <property type="project" value="UniProtKB-KW"/>
</dbReference>
<comment type="similarity">
    <text evidence="6">Belongs to the Mrp/NBP35 ATP-binding proteins family.</text>
</comment>
<dbReference type="SUPFAM" id="SSF52540">
    <property type="entry name" value="P-loop containing nucleoside triphosphate hydrolases"/>
    <property type="match status" value="1"/>
</dbReference>
<reference evidence="9 10" key="1">
    <citation type="submission" date="2017-05" db="EMBL/GenBank/DDBJ databases">
        <authorList>
            <person name="Varghese N."/>
            <person name="Submissions S."/>
        </authorList>
    </citation>
    <scope>NUCLEOTIDE SEQUENCE [LARGE SCALE GENOMIC DNA]</scope>
    <source>
        <strain evidence="9 10">DSM 15949</strain>
    </source>
</reference>
<comment type="caution">
    <text evidence="9">The sequence shown here is derived from an EMBL/GenBank/DDBJ whole genome shotgun (WGS) entry which is preliminary data.</text>
</comment>
<keyword evidence="3 6" id="KW-0067">ATP-binding</keyword>
<feature type="domain" description="MIP18 family-like" evidence="8">
    <location>
        <begin position="5"/>
        <end position="76"/>
    </location>
</feature>
<accession>A0ABY1NHR2</accession>
<keyword evidence="10" id="KW-1185">Reference proteome</keyword>
<dbReference type="CDD" id="cd02037">
    <property type="entry name" value="Mrp_NBP35"/>
    <property type="match status" value="1"/>
</dbReference>
<dbReference type="SUPFAM" id="SSF117916">
    <property type="entry name" value="Fe-S cluster assembly (FSCA) domain-like"/>
    <property type="match status" value="1"/>
</dbReference>
<protein>
    <recommendedName>
        <fullName evidence="6">Iron-sulfur cluster carrier protein</fullName>
    </recommendedName>
</protein>
<gene>
    <name evidence="9" type="ORF">SAMN06265374_1102</name>
</gene>
<dbReference type="PANTHER" id="PTHR42961">
    <property type="entry name" value="IRON-SULFUR PROTEIN NUBPL"/>
    <property type="match status" value="1"/>
</dbReference>